<keyword evidence="2" id="KW-0560">Oxidoreductase</keyword>
<dbReference type="AlphaFoldDB" id="A0AAD7HLF2"/>
<dbReference type="PANTHER" id="PTHR47706:SF9">
    <property type="entry name" value="NMRA-LIKE DOMAIN-CONTAINING PROTEIN-RELATED"/>
    <property type="match status" value="1"/>
</dbReference>
<accession>A0AAD7HLF2</accession>
<dbReference type="Pfam" id="PF05368">
    <property type="entry name" value="NmrA"/>
    <property type="match status" value="1"/>
</dbReference>
<dbReference type="InterPro" id="IPR051609">
    <property type="entry name" value="NmrA/Isoflavone_reductase-like"/>
</dbReference>
<evidence type="ECO:0000256" key="1">
    <source>
        <dbReference type="ARBA" id="ARBA00022857"/>
    </source>
</evidence>
<evidence type="ECO:0000256" key="3">
    <source>
        <dbReference type="SAM" id="MobiDB-lite"/>
    </source>
</evidence>
<feature type="domain" description="NmrA-like" evidence="4">
    <location>
        <begin position="8"/>
        <end position="212"/>
    </location>
</feature>
<feature type="region of interest" description="Disordered" evidence="3">
    <location>
        <begin position="243"/>
        <end position="264"/>
    </location>
</feature>
<dbReference type="GO" id="GO:0016491">
    <property type="term" value="F:oxidoreductase activity"/>
    <property type="evidence" value="ECO:0007669"/>
    <property type="project" value="UniProtKB-KW"/>
</dbReference>
<reference evidence="5" key="1">
    <citation type="submission" date="2023-03" db="EMBL/GenBank/DDBJ databases">
        <title>Massive genome expansion in bonnet fungi (Mycena s.s.) driven by repeated elements and novel gene families across ecological guilds.</title>
        <authorList>
            <consortium name="Lawrence Berkeley National Laboratory"/>
            <person name="Harder C.B."/>
            <person name="Miyauchi S."/>
            <person name="Viragh M."/>
            <person name="Kuo A."/>
            <person name="Thoen E."/>
            <person name="Andreopoulos B."/>
            <person name="Lu D."/>
            <person name="Skrede I."/>
            <person name="Drula E."/>
            <person name="Henrissat B."/>
            <person name="Morin E."/>
            <person name="Kohler A."/>
            <person name="Barry K."/>
            <person name="LaButti K."/>
            <person name="Morin E."/>
            <person name="Salamov A."/>
            <person name="Lipzen A."/>
            <person name="Mereny Z."/>
            <person name="Hegedus B."/>
            <person name="Baldrian P."/>
            <person name="Stursova M."/>
            <person name="Weitz H."/>
            <person name="Taylor A."/>
            <person name="Grigoriev I.V."/>
            <person name="Nagy L.G."/>
            <person name="Martin F."/>
            <person name="Kauserud H."/>
        </authorList>
    </citation>
    <scope>NUCLEOTIDE SEQUENCE</scope>
    <source>
        <strain evidence="5">CBHHK188m</strain>
    </source>
</reference>
<dbReference type="Gene3D" id="3.40.50.720">
    <property type="entry name" value="NAD(P)-binding Rossmann-like Domain"/>
    <property type="match status" value="1"/>
</dbReference>
<evidence type="ECO:0000256" key="2">
    <source>
        <dbReference type="ARBA" id="ARBA00023002"/>
    </source>
</evidence>
<dbReference type="InterPro" id="IPR008030">
    <property type="entry name" value="NmrA-like"/>
</dbReference>
<evidence type="ECO:0000313" key="6">
    <source>
        <dbReference type="Proteomes" id="UP001215280"/>
    </source>
</evidence>
<organism evidence="5 6">
    <name type="scientific">Mycena maculata</name>
    <dbReference type="NCBI Taxonomy" id="230809"/>
    <lineage>
        <taxon>Eukaryota</taxon>
        <taxon>Fungi</taxon>
        <taxon>Dikarya</taxon>
        <taxon>Basidiomycota</taxon>
        <taxon>Agaricomycotina</taxon>
        <taxon>Agaricomycetes</taxon>
        <taxon>Agaricomycetidae</taxon>
        <taxon>Agaricales</taxon>
        <taxon>Marasmiineae</taxon>
        <taxon>Mycenaceae</taxon>
        <taxon>Mycena</taxon>
    </lineage>
</organism>
<dbReference type="EMBL" id="JARJLG010000252">
    <property type="protein sequence ID" value="KAJ7723003.1"/>
    <property type="molecule type" value="Genomic_DNA"/>
</dbReference>
<evidence type="ECO:0000259" key="4">
    <source>
        <dbReference type="Pfam" id="PF05368"/>
    </source>
</evidence>
<name>A0AAD7HLF2_9AGAR</name>
<dbReference type="SUPFAM" id="SSF51735">
    <property type="entry name" value="NAD(P)-binding Rossmann-fold domains"/>
    <property type="match status" value="1"/>
</dbReference>
<protein>
    <recommendedName>
        <fullName evidence="4">NmrA-like domain-containing protein</fullName>
    </recommendedName>
</protein>
<proteinExistence type="predicted"/>
<comment type="caution">
    <text evidence="5">The sequence shown here is derived from an EMBL/GenBank/DDBJ whole genome shotgun (WGS) entry which is preliminary data.</text>
</comment>
<keyword evidence="6" id="KW-1185">Reference proteome</keyword>
<evidence type="ECO:0000313" key="5">
    <source>
        <dbReference type="EMBL" id="KAJ7723003.1"/>
    </source>
</evidence>
<dbReference type="PANTHER" id="PTHR47706">
    <property type="entry name" value="NMRA-LIKE FAMILY PROTEIN"/>
    <property type="match status" value="1"/>
</dbReference>
<dbReference type="Proteomes" id="UP001215280">
    <property type="component" value="Unassembled WGS sequence"/>
</dbReference>
<dbReference type="InterPro" id="IPR036291">
    <property type="entry name" value="NAD(P)-bd_dom_sf"/>
</dbReference>
<sequence length="280" mass="29136">MSGYKSFAVVGGGTIGLPILAALAEQGVSVVLLARPESDPKTVPDGVPIVRVDYADVAALAAAFTAHKVDVVLSTLTTYAVGAQKPLVDAAKLAHVKLFVPSEYGMPTEGHGGLLGMKAEIAGYVKSVGIPSVRFYTGIFSEIVPWLVGYHEHGIVRIIGKGTAPVSFTAVPDIAGFVAHVLTTLPPAELEDRVFRLEGERLCMNDIGALLGTTVEQVESIGGDKGETQTYLLTVMDTGAGSTGWDPAKGADGEGSDAAGSANALWPGHQWKSIKDVNKL</sequence>
<keyword evidence="1" id="KW-0521">NADP</keyword>
<gene>
    <name evidence="5" type="ORF">DFH07DRAFT_759717</name>
</gene>